<organism evidence="8 9">
    <name type="scientific">Podospora aff. communis PSN243</name>
    <dbReference type="NCBI Taxonomy" id="3040156"/>
    <lineage>
        <taxon>Eukaryota</taxon>
        <taxon>Fungi</taxon>
        <taxon>Dikarya</taxon>
        <taxon>Ascomycota</taxon>
        <taxon>Pezizomycotina</taxon>
        <taxon>Sordariomycetes</taxon>
        <taxon>Sordariomycetidae</taxon>
        <taxon>Sordariales</taxon>
        <taxon>Podosporaceae</taxon>
        <taxon>Podospora</taxon>
    </lineage>
</organism>
<dbReference type="Proteomes" id="UP001321760">
    <property type="component" value="Unassembled WGS sequence"/>
</dbReference>
<reference evidence="8" key="1">
    <citation type="journal article" date="2023" name="Mol. Phylogenet. Evol.">
        <title>Genome-scale phylogeny and comparative genomics of the fungal order Sordariales.</title>
        <authorList>
            <person name="Hensen N."/>
            <person name="Bonometti L."/>
            <person name="Westerberg I."/>
            <person name="Brannstrom I.O."/>
            <person name="Guillou S."/>
            <person name="Cros-Aarteil S."/>
            <person name="Calhoun S."/>
            <person name="Haridas S."/>
            <person name="Kuo A."/>
            <person name="Mondo S."/>
            <person name="Pangilinan J."/>
            <person name="Riley R."/>
            <person name="LaButti K."/>
            <person name="Andreopoulos B."/>
            <person name="Lipzen A."/>
            <person name="Chen C."/>
            <person name="Yan M."/>
            <person name="Daum C."/>
            <person name="Ng V."/>
            <person name="Clum A."/>
            <person name="Steindorff A."/>
            <person name="Ohm R.A."/>
            <person name="Martin F."/>
            <person name="Silar P."/>
            <person name="Natvig D.O."/>
            <person name="Lalanne C."/>
            <person name="Gautier V."/>
            <person name="Ament-Velasquez S.L."/>
            <person name="Kruys A."/>
            <person name="Hutchinson M.I."/>
            <person name="Powell A.J."/>
            <person name="Barry K."/>
            <person name="Miller A.N."/>
            <person name="Grigoriev I.V."/>
            <person name="Debuchy R."/>
            <person name="Gladieux P."/>
            <person name="Hiltunen Thoren M."/>
            <person name="Johannesson H."/>
        </authorList>
    </citation>
    <scope>NUCLEOTIDE SEQUENCE</scope>
    <source>
        <strain evidence="8">PSN243</strain>
    </source>
</reference>
<dbReference type="PIRSF" id="PIRSF036996">
    <property type="entry name" value="RSM23"/>
    <property type="match status" value="1"/>
</dbReference>
<dbReference type="GO" id="GO:0003735">
    <property type="term" value="F:structural constituent of ribosome"/>
    <property type="evidence" value="ECO:0007669"/>
    <property type="project" value="TreeGrafter"/>
</dbReference>
<keyword evidence="5" id="KW-0496">Mitochondrion</keyword>
<dbReference type="GO" id="GO:0005763">
    <property type="term" value="C:mitochondrial small ribosomal subunit"/>
    <property type="evidence" value="ECO:0007669"/>
    <property type="project" value="InterPro"/>
</dbReference>
<reference evidence="8" key="2">
    <citation type="submission" date="2023-05" db="EMBL/GenBank/DDBJ databases">
        <authorList>
            <consortium name="Lawrence Berkeley National Laboratory"/>
            <person name="Steindorff A."/>
            <person name="Hensen N."/>
            <person name="Bonometti L."/>
            <person name="Westerberg I."/>
            <person name="Brannstrom I.O."/>
            <person name="Guillou S."/>
            <person name="Cros-Aarteil S."/>
            <person name="Calhoun S."/>
            <person name="Haridas S."/>
            <person name="Kuo A."/>
            <person name="Mondo S."/>
            <person name="Pangilinan J."/>
            <person name="Riley R."/>
            <person name="Labutti K."/>
            <person name="Andreopoulos B."/>
            <person name="Lipzen A."/>
            <person name="Chen C."/>
            <person name="Yanf M."/>
            <person name="Daum C."/>
            <person name="Ng V."/>
            <person name="Clum A."/>
            <person name="Ohm R."/>
            <person name="Martin F."/>
            <person name="Silar P."/>
            <person name="Natvig D."/>
            <person name="Lalanne C."/>
            <person name="Gautier V."/>
            <person name="Ament-Velasquez S.L."/>
            <person name="Kruys A."/>
            <person name="Hutchinson M.I."/>
            <person name="Powell A.J."/>
            <person name="Barry K."/>
            <person name="Miller A.N."/>
            <person name="Grigoriev I.V."/>
            <person name="Debuchy R."/>
            <person name="Gladieux P."/>
            <person name="Thoren M.H."/>
            <person name="Johannesson H."/>
        </authorList>
    </citation>
    <scope>NUCLEOTIDE SEQUENCE</scope>
    <source>
        <strain evidence="8">PSN243</strain>
    </source>
</reference>
<evidence type="ECO:0000313" key="8">
    <source>
        <dbReference type="EMBL" id="KAK4447633.1"/>
    </source>
</evidence>
<dbReference type="Pfam" id="PF10236">
    <property type="entry name" value="DAP3"/>
    <property type="match status" value="1"/>
</dbReference>
<dbReference type="AlphaFoldDB" id="A0AAV9GHF2"/>
<keyword evidence="9" id="KW-1185">Reference proteome</keyword>
<gene>
    <name evidence="8" type="ORF">QBC34DRAFT_409176</name>
</gene>
<evidence type="ECO:0000256" key="3">
    <source>
        <dbReference type="ARBA" id="ARBA00022946"/>
    </source>
</evidence>
<evidence type="ECO:0000256" key="1">
    <source>
        <dbReference type="ARBA" id="ARBA00004173"/>
    </source>
</evidence>
<evidence type="ECO:0000256" key="2">
    <source>
        <dbReference type="ARBA" id="ARBA00009863"/>
    </source>
</evidence>
<dbReference type="PANTHER" id="PTHR12810">
    <property type="entry name" value="MITOCHONDRIAL 28S RIBOSOMAL PROTEIN S29"/>
    <property type="match status" value="1"/>
</dbReference>
<accession>A0AAV9GHF2</accession>
<sequence length="474" mass="52309">MSAPTSLRCLVRPSAAVPRSIAAATWTPYPSIALFSTTANARKPVMPKKQNKGAPVINPYGKKMTVMKKKNKNVAARAGKPPLPGERKALRKRIQLSNNNALPVAGLAELEPEHMLDRNSVGTMVALPGTMQDSLRALEAFKPTQFWPMFRQPAMLIRSETVDLISQMQEAANKKQMFRAVLTGERITGKSLLLLQSMAYGLSKEWIVINIPEAQELTTACTEYAPIPDTEPVQYMQNNYCLKMIQAIRKANSSILTKQTTFYSHPELPQNIPINSTLLALLSAAKEPESAWVVFQAFWKELMHKGAGRPPILFTLDGLQHIMKISDYRSPAFELIHSQDLALVRLFCDTLSGAMPLPNGGAVIAATTRNNGPRTPSMELALAQREAEQSGTEPPQHEPYFKGYDPRSEAVLKTVKVMKLKGMSKLEARGLMEYWAASGILRSTVDEKVVAAKWALSAGVVGEMERASLLTMRP</sequence>
<protein>
    <recommendedName>
        <fullName evidence="7">Small ribosomal subunit protein mS29</fullName>
    </recommendedName>
</protein>
<dbReference type="GO" id="GO:0032543">
    <property type="term" value="P:mitochondrial translation"/>
    <property type="evidence" value="ECO:0007669"/>
    <property type="project" value="InterPro"/>
</dbReference>
<dbReference type="InterPro" id="IPR017082">
    <property type="entry name" value="Ribosomal_mS29_fun"/>
</dbReference>
<dbReference type="InterPro" id="IPR019368">
    <property type="entry name" value="Ribosomal_mS29"/>
</dbReference>
<keyword evidence="3" id="KW-0809">Transit peptide</keyword>
<evidence type="ECO:0000256" key="5">
    <source>
        <dbReference type="ARBA" id="ARBA00023128"/>
    </source>
</evidence>
<evidence type="ECO:0000256" key="7">
    <source>
        <dbReference type="ARBA" id="ARBA00035140"/>
    </source>
</evidence>
<evidence type="ECO:0000256" key="6">
    <source>
        <dbReference type="ARBA" id="ARBA00023274"/>
    </source>
</evidence>
<comment type="similarity">
    <text evidence="2">Belongs to the mitochondrion-specific ribosomal protein mS29 family.</text>
</comment>
<name>A0AAV9GHF2_9PEZI</name>
<proteinExistence type="inferred from homology"/>
<evidence type="ECO:0000256" key="4">
    <source>
        <dbReference type="ARBA" id="ARBA00022980"/>
    </source>
</evidence>
<comment type="subcellular location">
    <subcellularLocation>
        <location evidence="1">Mitochondrion</location>
    </subcellularLocation>
</comment>
<comment type="caution">
    <text evidence="8">The sequence shown here is derived from an EMBL/GenBank/DDBJ whole genome shotgun (WGS) entry which is preliminary data.</text>
</comment>
<keyword evidence="6" id="KW-0687">Ribonucleoprotein</keyword>
<dbReference type="EMBL" id="MU865948">
    <property type="protein sequence ID" value="KAK4447633.1"/>
    <property type="molecule type" value="Genomic_DNA"/>
</dbReference>
<dbReference type="PANTHER" id="PTHR12810:SF0">
    <property type="entry name" value="SMALL RIBOSOMAL SUBUNIT PROTEIN MS29"/>
    <property type="match status" value="1"/>
</dbReference>
<keyword evidence="4" id="KW-0689">Ribosomal protein</keyword>
<evidence type="ECO:0000313" key="9">
    <source>
        <dbReference type="Proteomes" id="UP001321760"/>
    </source>
</evidence>